<feature type="chain" id="PRO_5008088289" description="Lysine-specific metallo-endopeptidase domain-containing protein" evidence="1">
    <location>
        <begin position="21"/>
        <end position="173"/>
    </location>
</feature>
<sequence>MRFLFPILLAALLFPAPALADPVNVAFNAAITAFERAGPRLAASEMGVDVTAYGDALTLGRFTSAYWGGEIGLDVAESRQADRDCARFAAYVRIPPQDGRVGLVICPQFSAEGTDALRRLTILHEMVHVVAGPDECRAMAFAARIEHLALGSFTPVERYWQANDCAASAFRLP</sequence>
<evidence type="ECO:0000313" key="3">
    <source>
        <dbReference type="Proteomes" id="UP000078389"/>
    </source>
</evidence>
<name>A0A178HYP2_9HYPH</name>
<dbReference type="Proteomes" id="UP000078389">
    <property type="component" value="Unassembled WGS sequence"/>
</dbReference>
<keyword evidence="1" id="KW-0732">Signal</keyword>
<proteinExistence type="predicted"/>
<comment type="caution">
    <text evidence="2">The sequence shown here is derived from an EMBL/GenBank/DDBJ whole genome shotgun (WGS) entry which is preliminary data.</text>
</comment>
<reference evidence="2 3" key="1">
    <citation type="submission" date="2016-03" db="EMBL/GenBank/DDBJ databases">
        <title>Genome sequencing of Devosia sp. S37.</title>
        <authorList>
            <person name="Mohd Nor M."/>
        </authorList>
    </citation>
    <scope>NUCLEOTIDE SEQUENCE [LARGE SCALE GENOMIC DNA]</scope>
    <source>
        <strain evidence="2 3">S37</strain>
    </source>
</reference>
<gene>
    <name evidence="2" type="ORF">A3840_09615</name>
</gene>
<dbReference type="OrthoDB" id="7948157at2"/>
<dbReference type="RefSeq" id="WP_067455454.1">
    <property type="nucleotide sequence ID" value="NZ_LVVY01000081.1"/>
</dbReference>
<accession>A0A178HYP2</accession>
<evidence type="ECO:0000313" key="2">
    <source>
        <dbReference type="EMBL" id="OAM77590.1"/>
    </source>
</evidence>
<organism evidence="2 3">
    <name type="scientific">Devosia elaeis</name>
    <dbReference type="NCBI Taxonomy" id="1770058"/>
    <lineage>
        <taxon>Bacteria</taxon>
        <taxon>Pseudomonadati</taxon>
        <taxon>Pseudomonadota</taxon>
        <taxon>Alphaproteobacteria</taxon>
        <taxon>Hyphomicrobiales</taxon>
        <taxon>Devosiaceae</taxon>
        <taxon>Devosia</taxon>
    </lineage>
</organism>
<protein>
    <recommendedName>
        <fullName evidence="4">Lysine-specific metallo-endopeptidase domain-containing protein</fullName>
    </recommendedName>
</protein>
<feature type="signal peptide" evidence="1">
    <location>
        <begin position="1"/>
        <end position="20"/>
    </location>
</feature>
<dbReference type="AlphaFoldDB" id="A0A178HYP2"/>
<evidence type="ECO:0000256" key="1">
    <source>
        <dbReference type="SAM" id="SignalP"/>
    </source>
</evidence>
<keyword evidence="3" id="KW-1185">Reference proteome</keyword>
<dbReference type="EMBL" id="LVVY01000081">
    <property type="protein sequence ID" value="OAM77590.1"/>
    <property type="molecule type" value="Genomic_DNA"/>
</dbReference>
<evidence type="ECO:0008006" key="4">
    <source>
        <dbReference type="Google" id="ProtNLM"/>
    </source>
</evidence>